<dbReference type="RefSeq" id="WP_268074836.1">
    <property type="nucleotide sequence ID" value="NZ_CP109965.1"/>
</dbReference>
<organism evidence="1 2">
    <name type="scientific">Catenovulum adriaticum</name>
    <dbReference type="NCBI Taxonomy" id="2984846"/>
    <lineage>
        <taxon>Bacteria</taxon>
        <taxon>Pseudomonadati</taxon>
        <taxon>Pseudomonadota</taxon>
        <taxon>Gammaproteobacteria</taxon>
        <taxon>Alteromonadales</taxon>
        <taxon>Alteromonadaceae</taxon>
        <taxon>Catenovulum</taxon>
    </lineage>
</organism>
<dbReference type="Proteomes" id="UP001163726">
    <property type="component" value="Chromosome"/>
</dbReference>
<reference evidence="1" key="1">
    <citation type="submission" date="2022-10" db="EMBL/GenBank/DDBJ databases">
        <title>Catenovulum adriacola sp. nov. isolated in the Harbour of Susak.</title>
        <authorList>
            <person name="Schoch T."/>
            <person name="Reich S.J."/>
            <person name="Stoeferle S."/>
            <person name="Flaiz M."/>
            <person name="Kazda M."/>
            <person name="Riedel C.U."/>
            <person name="Duerre P."/>
        </authorList>
    </citation>
    <scope>NUCLEOTIDE SEQUENCE</scope>
    <source>
        <strain evidence="1">TS8</strain>
    </source>
</reference>
<evidence type="ECO:0008006" key="3">
    <source>
        <dbReference type="Google" id="ProtNLM"/>
    </source>
</evidence>
<accession>A0ABY7AMF4</accession>
<gene>
    <name evidence="1" type="ORF">OLW01_01310</name>
</gene>
<sequence length="261" mass="29169">MSTPLKPNTEITDEQLSAFLDAELDDAQMEQIRECIATDDSLVSRVEELALADKLIIEHYAKINQRPLPETLQQMLAALPDDSQDTSSSNDKVVKLSAWQSFKRSSKSQLAMAASVALLAGMSLSQLYMTKPVESQSPFTMANWSQINNVLNVEPSNKVINLAGNQLQAKLSFKNKQGQYCRQFEISNQTQVQNNIACKMNSQWQLTASFYQAQNLQAEYQTASANGVLKQAIDNMAQGSFLNRQAEQQAIKNDWSTSEKY</sequence>
<name>A0ABY7AMF4_9ALTE</name>
<protein>
    <recommendedName>
        <fullName evidence="3">Anti-sigma factor RsiW</fullName>
    </recommendedName>
</protein>
<proteinExistence type="predicted"/>
<evidence type="ECO:0000313" key="2">
    <source>
        <dbReference type="Proteomes" id="UP001163726"/>
    </source>
</evidence>
<evidence type="ECO:0000313" key="1">
    <source>
        <dbReference type="EMBL" id="WAJ70485.1"/>
    </source>
</evidence>
<keyword evidence="2" id="KW-1185">Reference proteome</keyword>
<dbReference type="EMBL" id="CP109965">
    <property type="protein sequence ID" value="WAJ70485.1"/>
    <property type="molecule type" value="Genomic_DNA"/>
</dbReference>